<dbReference type="PROSITE" id="PS50297">
    <property type="entry name" value="ANK_REP_REGION"/>
    <property type="match status" value="1"/>
</dbReference>
<evidence type="ECO:0000313" key="6">
    <source>
        <dbReference type="Proteomes" id="UP001218218"/>
    </source>
</evidence>
<evidence type="ECO:0000256" key="3">
    <source>
        <dbReference type="ARBA" id="ARBA00023043"/>
    </source>
</evidence>
<dbReference type="EC" id="2.3.1.225" evidence="1"/>
<dbReference type="Pfam" id="PF12796">
    <property type="entry name" value="Ank_2"/>
    <property type="match status" value="3"/>
</dbReference>
<dbReference type="PROSITE" id="PS50088">
    <property type="entry name" value="ANK_REPEAT"/>
    <property type="match status" value="2"/>
</dbReference>
<feature type="repeat" description="ANK" evidence="4">
    <location>
        <begin position="258"/>
        <end position="290"/>
    </location>
</feature>
<proteinExistence type="predicted"/>
<dbReference type="EMBL" id="JARIHO010000005">
    <property type="protein sequence ID" value="KAJ7361078.1"/>
    <property type="molecule type" value="Genomic_DNA"/>
</dbReference>
<dbReference type="SUPFAM" id="SSF48403">
    <property type="entry name" value="Ankyrin repeat"/>
    <property type="match status" value="1"/>
</dbReference>
<evidence type="ECO:0000256" key="2">
    <source>
        <dbReference type="ARBA" id="ARBA00022737"/>
    </source>
</evidence>
<evidence type="ECO:0000256" key="4">
    <source>
        <dbReference type="PROSITE-ProRule" id="PRU00023"/>
    </source>
</evidence>
<gene>
    <name evidence="5" type="ORF">DFH08DRAFT_843118</name>
</gene>
<feature type="repeat" description="ANK" evidence="4">
    <location>
        <begin position="224"/>
        <end position="256"/>
    </location>
</feature>
<sequence>MAGLADLPPELILRLISFLTCEKILDKDNCLIEQLRGSYKPVLELVPDLSSINSLSQTTTIFHRTLDVTLYKLCASVETLGQRALLFAVEHQLENAVERLVEVGVSLHTDYGFEHLNWGSVLHIAAAMGFRDMVVKLLGMCGEEMVHKRADGRPSRTPLDYAARHNHLEIVKLLAPIPVPGSSTPIEAQYLNIALLAAVQGRNVEISEYLVSEGADVNFLDLWGGGTPLSYAAATKNLGLVQFLVFAGADPNLRQSNTSTIPLFNATFTHNLEIVQVLVAAGADIHVLDQRRDQPNVLVCCETVELLRFFLERGVDPNFEDRGGNTPLHHVCARVKTGFAVAAVELLLRFGAAVTVEKPGRRGLTPVDIAIARGDTEILELLEPLVQDPDLKRKIAARWKET</sequence>
<dbReference type="SMART" id="SM00248">
    <property type="entry name" value="ANK"/>
    <property type="match status" value="8"/>
</dbReference>
<dbReference type="PRINTS" id="PR01415">
    <property type="entry name" value="ANKYRIN"/>
</dbReference>
<evidence type="ECO:0000313" key="5">
    <source>
        <dbReference type="EMBL" id="KAJ7361078.1"/>
    </source>
</evidence>
<keyword evidence="6" id="KW-1185">Reference proteome</keyword>
<keyword evidence="2" id="KW-0677">Repeat</keyword>
<dbReference type="AlphaFoldDB" id="A0AAD7AK50"/>
<evidence type="ECO:0000256" key="1">
    <source>
        <dbReference type="ARBA" id="ARBA00012210"/>
    </source>
</evidence>
<dbReference type="InterPro" id="IPR002110">
    <property type="entry name" value="Ankyrin_rpt"/>
</dbReference>
<accession>A0AAD7AK50</accession>
<dbReference type="InterPro" id="IPR036770">
    <property type="entry name" value="Ankyrin_rpt-contain_sf"/>
</dbReference>
<dbReference type="PANTHER" id="PTHR24161:SF85">
    <property type="entry name" value="PALMITOYLTRANSFERASE HIP14"/>
    <property type="match status" value="1"/>
</dbReference>
<dbReference type="GO" id="GO:0019706">
    <property type="term" value="F:protein-cysteine S-palmitoyltransferase activity"/>
    <property type="evidence" value="ECO:0007669"/>
    <property type="project" value="UniProtKB-EC"/>
</dbReference>
<dbReference type="Proteomes" id="UP001218218">
    <property type="component" value="Unassembled WGS sequence"/>
</dbReference>
<name>A0AAD7AK50_9AGAR</name>
<reference evidence="5" key="1">
    <citation type="submission" date="2023-03" db="EMBL/GenBank/DDBJ databases">
        <title>Massive genome expansion in bonnet fungi (Mycena s.s.) driven by repeated elements and novel gene families across ecological guilds.</title>
        <authorList>
            <consortium name="Lawrence Berkeley National Laboratory"/>
            <person name="Harder C.B."/>
            <person name="Miyauchi S."/>
            <person name="Viragh M."/>
            <person name="Kuo A."/>
            <person name="Thoen E."/>
            <person name="Andreopoulos B."/>
            <person name="Lu D."/>
            <person name="Skrede I."/>
            <person name="Drula E."/>
            <person name="Henrissat B."/>
            <person name="Morin E."/>
            <person name="Kohler A."/>
            <person name="Barry K."/>
            <person name="LaButti K."/>
            <person name="Morin E."/>
            <person name="Salamov A."/>
            <person name="Lipzen A."/>
            <person name="Mereny Z."/>
            <person name="Hegedus B."/>
            <person name="Baldrian P."/>
            <person name="Stursova M."/>
            <person name="Weitz H."/>
            <person name="Taylor A."/>
            <person name="Grigoriev I.V."/>
            <person name="Nagy L.G."/>
            <person name="Martin F."/>
            <person name="Kauserud H."/>
        </authorList>
    </citation>
    <scope>NUCLEOTIDE SEQUENCE</scope>
    <source>
        <strain evidence="5">CBHHK002</strain>
    </source>
</reference>
<organism evidence="5 6">
    <name type="scientific">Mycena albidolilacea</name>
    <dbReference type="NCBI Taxonomy" id="1033008"/>
    <lineage>
        <taxon>Eukaryota</taxon>
        <taxon>Fungi</taxon>
        <taxon>Dikarya</taxon>
        <taxon>Basidiomycota</taxon>
        <taxon>Agaricomycotina</taxon>
        <taxon>Agaricomycetes</taxon>
        <taxon>Agaricomycetidae</taxon>
        <taxon>Agaricales</taxon>
        <taxon>Marasmiineae</taxon>
        <taxon>Mycenaceae</taxon>
        <taxon>Mycena</taxon>
    </lineage>
</organism>
<dbReference type="PANTHER" id="PTHR24161">
    <property type="entry name" value="ANK_REP_REGION DOMAIN-CONTAINING PROTEIN-RELATED"/>
    <property type="match status" value="1"/>
</dbReference>
<dbReference type="Gene3D" id="1.25.40.20">
    <property type="entry name" value="Ankyrin repeat-containing domain"/>
    <property type="match status" value="3"/>
</dbReference>
<protein>
    <recommendedName>
        <fullName evidence="1">protein S-acyltransferase</fullName>
        <ecNumber evidence="1">2.3.1.225</ecNumber>
    </recommendedName>
</protein>
<keyword evidence="3 4" id="KW-0040">ANK repeat</keyword>
<comment type="caution">
    <text evidence="5">The sequence shown here is derived from an EMBL/GenBank/DDBJ whole genome shotgun (WGS) entry which is preliminary data.</text>
</comment>